<feature type="compositionally biased region" description="Low complexity" evidence="1">
    <location>
        <begin position="505"/>
        <end position="524"/>
    </location>
</feature>
<reference evidence="2 3" key="1">
    <citation type="submission" date="2024-06" db="EMBL/GenBank/DDBJ databases">
        <authorList>
            <person name="Kraege A."/>
            <person name="Thomma B."/>
        </authorList>
    </citation>
    <scope>NUCLEOTIDE SEQUENCE [LARGE SCALE GENOMIC DNA]</scope>
</reference>
<keyword evidence="3" id="KW-1185">Reference proteome</keyword>
<accession>A0ABP1FP37</accession>
<proteinExistence type="predicted"/>
<evidence type="ECO:0000256" key="1">
    <source>
        <dbReference type="SAM" id="MobiDB-lite"/>
    </source>
</evidence>
<comment type="caution">
    <text evidence="2">The sequence shown here is derived from an EMBL/GenBank/DDBJ whole genome shotgun (WGS) entry which is preliminary data.</text>
</comment>
<organism evidence="2 3">
    <name type="scientific">Coccomyxa viridis</name>
    <dbReference type="NCBI Taxonomy" id="1274662"/>
    <lineage>
        <taxon>Eukaryota</taxon>
        <taxon>Viridiplantae</taxon>
        <taxon>Chlorophyta</taxon>
        <taxon>core chlorophytes</taxon>
        <taxon>Trebouxiophyceae</taxon>
        <taxon>Trebouxiophyceae incertae sedis</taxon>
        <taxon>Coccomyxaceae</taxon>
        <taxon>Coccomyxa</taxon>
    </lineage>
</organism>
<gene>
    <name evidence="2" type="primary">g3016</name>
    <name evidence="2" type="ORF">VP750_LOCUS2578</name>
</gene>
<feature type="region of interest" description="Disordered" evidence="1">
    <location>
        <begin position="536"/>
        <end position="562"/>
    </location>
</feature>
<sequence>MLKSLNSSRKKIQSRLSSLSSSSCSSSENVPLHSSSSEPARESRAASVESFVHQSCGGYKLQSDNSPRVTWSSAGYQSRCPFGDISVFQADKHHILAAVISCSPTAQGGRYLQRHLQRELHHQLKQNGGNAQAALPATLCALDEAFRDMHPFNGHVCEGVKLTLAYINAKTNMLHAASNGGCRLVIGRRLSGGDMYVVLDLGRTDRKQPITSSSSSSAEPHIQSSATSTVRGLSSSSSAPEAARQQQEQRQNPLADMDYASVQLRDGIDTVILGSLGLWHELPADKALLRLRHYYDSAPEANAGNAAMHLANFALHAVAARSARLQDPRMRSLRSVGHLQSLYTGDRSLYRWGKRQPVRRRRGDVHGDLSAIVLHIDWAGSADVSQHSLGKASKRAHAALHAMLPLQRASSAASLAASERAQKRWDLLRMHFLDFPMQSKRLTRQKWHSLVESALEQSRELGHRRQAAEMLLSTGLLSNGSLYRIASPQASLPPHSRSPSGGWQPAARSFSSGSPAGSPGASGSLRALLKQGLSANVAQSESSGKGQPLVPDSRETSLAGRSSSLLSTGLSAASLADHHEKQFVSAAVPRTVSRRNLFVPAQTPSLPVVMERGESQSLSETVKALHDIHMDSPFGQAGQPNARSQDWQEWLAYQKHLERKSMQGHHSTVSAF</sequence>
<dbReference type="Gene3D" id="3.60.40.10">
    <property type="entry name" value="PPM-type phosphatase domain"/>
    <property type="match status" value="1"/>
</dbReference>
<dbReference type="EMBL" id="CAXHTA020000004">
    <property type="protein sequence ID" value="CAL5220919.1"/>
    <property type="molecule type" value="Genomic_DNA"/>
</dbReference>
<feature type="region of interest" description="Disordered" evidence="1">
    <location>
        <begin position="488"/>
        <end position="524"/>
    </location>
</feature>
<evidence type="ECO:0000313" key="3">
    <source>
        <dbReference type="Proteomes" id="UP001497392"/>
    </source>
</evidence>
<feature type="compositionally biased region" description="Low complexity" evidence="1">
    <location>
        <begin position="224"/>
        <end position="251"/>
    </location>
</feature>
<name>A0ABP1FP37_9CHLO</name>
<feature type="compositionally biased region" description="Low complexity" evidence="1">
    <location>
        <begin position="14"/>
        <end position="27"/>
    </location>
</feature>
<dbReference type="Proteomes" id="UP001497392">
    <property type="component" value="Unassembled WGS sequence"/>
</dbReference>
<protein>
    <submittedName>
        <fullName evidence="2">G3016 protein</fullName>
    </submittedName>
</protein>
<evidence type="ECO:0000313" key="2">
    <source>
        <dbReference type="EMBL" id="CAL5220919.1"/>
    </source>
</evidence>
<dbReference type="InterPro" id="IPR036457">
    <property type="entry name" value="PPM-type-like_dom_sf"/>
</dbReference>
<feature type="region of interest" description="Disordered" evidence="1">
    <location>
        <begin position="207"/>
        <end position="255"/>
    </location>
</feature>
<feature type="compositionally biased region" description="Polar residues" evidence="1">
    <location>
        <begin position="536"/>
        <end position="545"/>
    </location>
</feature>
<feature type="region of interest" description="Disordered" evidence="1">
    <location>
        <begin position="1"/>
        <end position="44"/>
    </location>
</feature>